<evidence type="ECO:0000256" key="2">
    <source>
        <dbReference type="ARBA" id="ARBA00022643"/>
    </source>
</evidence>
<evidence type="ECO:0000259" key="3">
    <source>
        <dbReference type="Pfam" id="PF03358"/>
    </source>
</evidence>
<comment type="caution">
    <text evidence="4">The sequence shown here is derived from an EMBL/GenBank/DDBJ whole genome shotgun (WGS) entry which is preliminary data.</text>
</comment>
<dbReference type="SUPFAM" id="SSF52218">
    <property type="entry name" value="Flavoproteins"/>
    <property type="match status" value="1"/>
</dbReference>
<dbReference type="EMBL" id="BMOI01000006">
    <property type="protein sequence ID" value="GGL00152.1"/>
    <property type="molecule type" value="Genomic_DNA"/>
</dbReference>
<reference evidence="4" key="2">
    <citation type="submission" date="2020-09" db="EMBL/GenBank/DDBJ databases">
        <authorList>
            <person name="Sun Q."/>
            <person name="Ohkuma M."/>
        </authorList>
    </citation>
    <scope>NUCLEOTIDE SEQUENCE</scope>
    <source>
        <strain evidence="4">JCM 1480</strain>
    </source>
</reference>
<evidence type="ECO:0000313" key="4">
    <source>
        <dbReference type="EMBL" id="GGL00152.1"/>
    </source>
</evidence>
<reference evidence="4" key="1">
    <citation type="journal article" date="2014" name="Int. J. Syst. Evol. Microbiol.">
        <title>Complete genome sequence of Corynebacterium casei LMG S-19264T (=DSM 44701T), isolated from a smear-ripened cheese.</title>
        <authorList>
            <consortium name="US DOE Joint Genome Institute (JGI-PGF)"/>
            <person name="Walter F."/>
            <person name="Albersmeier A."/>
            <person name="Kalinowski J."/>
            <person name="Ruckert C."/>
        </authorList>
    </citation>
    <scope>NUCLEOTIDE SEQUENCE</scope>
    <source>
        <strain evidence="4">JCM 1480</strain>
    </source>
</reference>
<name>A0A8H9G9T8_9MICO</name>
<keyword evidence="2" id="KW-0288">FMN</keyword>
<protein>
    <submittedName>
        <fullName evidence="4">FMN reductase</fullName>
    </submittedName>
</protein>
<sequence length="222" mass="23880">MKPPTVLAVNGSERADGDTAQVLGHCTGRFAANGVALEIVTLAKVSMSPCGPCGPCGDCNTRMERCLVDDDVRSIVDRLERVDGVIYATPVHGFGTASLMQTFLERAGVGHLRFRRPLANKVGGAVVVARRYAHDAVIAQLTQNMLLNRMIVPGSGFPAVLRTENDRSPLADAEGLVALNAMVDRVSNLIHLLRSVDLRQLESGTRNEREALAARQQVSALR</sequence>
<dbReference type="InterPro" id="IPR029039">
    <property type="entry name" value="Flavoprotein-like_sf"/>
</dbReference>
<proteinExistence type="predicted"/>
<gene>
    <name evidence="4" type="ORF">GCM10009769_17980</name>
</gene>
<dbReference type="PANTHER" id="PTHR43278:SF4">
    <property type="entry name" value="NAD(P)H-DEPENDENT FMN-CONTAINING OXIDOREDUCTASE YWQN-RELATED"/>
    <property type="match status" value="1"/>
</dbReference>
<accession>A0A8H9G9T8</accession>
<dbReference type="InterPro" id="IPR005025">
    <property type="entry name" value="FMN_Rdtase-like_dom"/>
</dbReference>
<feature type="domain" description="NADPH-dependent FMN reductase-like" evidence="3">
    <location>
        <begin position="5"/>
        <end position="159"/>
    </location>
</feature>
<dbReference type="PANTHER" id="PTHR43278">
    <property type="entry name" value="NAD(P)H-DEPENDENT FMN-CONTAINING OXIDOREDUCTASE YWQN-RELATED"/>
    <property type="match status" value="1"/>
</dbReference>
<dbReference type="Pfam" id="PF03358">
    <property type="entry name" value="FMN_red"/>
    <property type="match status" value="1"/>
</dbReference>
<dbReference type="GO" id="GO:0016491">
    <property type="term" value="F:oxidoreductase activity"/>
    <property type="evidence" value="ECO:0007669"/>
    <property type="project" value="InterPro"/>
</dbReference>
<dbReference type="InterPro" id="IPR051796">
    <property type="entry name" value="ISF_SsuE-like"/>
</dbReference>
<evidence type="ECO:0000256" key="1">
    <source>
        <dbReference type="ARBA" id="ARBA00022630"/>
    </source>
</evidence>
<keyword evidence="1" id="KW-0285">Flavoprotein</keyword>
<dbReference type="Proteomes" id="UP000648535">
    <property type="component" value="Unassembled WGS sequence"/>
</dbReference>
<dbReference type="AlphaFoldDB" id="A0A8H9G9T8"/>
<evidence type="ECO:0000313" key="5">
    <source>
        <dbReference type="Proteomes" id="UP000648535"/>
    </source>
</evidence>
<organism evidence="4 5">
    <name type="scientific">Curtobacterium luteum</name>
    <dbReference type="NCBI Taxonomy" id="33881"/>
    <lineage>
        <taxon>Bacteria</taxon>
        <taxon>Bacillati</taxon>
        <taxon>Actinomycetota</taxon>
        <taxon>Actinomycetes</taxon>
        <taxon>Micrococcales</taxon>
        <taxon>Microbacteriaceae</taxon>
        <taxon>Curtobacterium</taxon>
    </lineage>
</organism>
<dbReference type="Gene3D" id="3.40.50.360">
    <property type="match status" value="1"/>
</dbReference>